<proteinExistence type="predicted"/>
<evidence type="ECO:0000313" key="2">
    <source>
        <dbReference type="EMBL" id="RST94855.1"/>
    </source>
</evidence>
<keyword evidence="1" id="KW-0812">Transmembrane</keyword>
<name>A0A429ZMC8_9ENTE</name>
<dbReference type="InterPro" id="IPR025270">
    <property type="entry name" value="DUF4044"/>
</dbReference>
<organism evidence="2 3">
    <name type="scientific">Vagococcus bubulae</name>
    <dbReference type="NCBI Taxonomy" id="1977868"/>
    <lineage>
        <taxon>Bacteria</taxon>
        <taxon>Bacillati</taxon>
        <taxon>Bacillota</taxon>
        <taxon>Bacilli</taxon>
        <taxon>Lactobacillales</taxon>
        <taxon>Enterococcaceae</taxon>
        <taxon>Vagococcus</taxon>
    </lineage>
</organism>
<feature type="transmembrane region" description="Helical" evidence="1">
    <location>
        <begin position="15"/>
        <end position="38"/>
    </location>
</feature>
<protein>
    <submittedName>
        <fullName evidence="2">DUF4044 domain-containing protein</fullName>
    </submittedName>
</protein>
<comment type="caution">
    <text evidence="2">The sequence shown here is derived from an EMBL/GenBank/DDBJ whole genome shotgun (WGS) entry which is preliminary data.</text>
</comment>
<dbReference type="AlphaFoldDB" id="A0A429ZMC8"/>
<reference evidence="2 3" key="1">
    <citation type="submission" date="2017-05" db="EMBL/GenBank/DDBJ databases">
        <title>Vagococcus spp. assemblies.</title>
        <authorList>
            <person name="Gulvik C.A."/>
        </authorList>
    </citation>
    <scope>NUCLEOTIDE SEQUENCE [LARGE SCALE GENOMIC DNA]</scope>
    <source>
        <strain evidence="2 3">SS1994</strain>
    </source>
</reference>
<dbReference type="OrthoDB" id="2167602at2"/>
<keyword evidence="1" id="KW-0472">Membrane</keyword>
<gene>
    <name evidence="2" type="ORF">CBF36_04830</name>
</gene>
<sequence length="39" mass="4158">MDKKPKSTFSKVTKVVIWIMLIVTVGGIVLSSLAALGLI</sequence>
<dbReference type="Pfam" id="PF13253">
    <property type="entry name" value="DUF4044"/>
    <property type="match status" value="1"/>
</dbReference>
<keyword evidence="3" id="KW-1185">Reference proteome</keyword>
<dbReference type="Proteomes" id="UP000288490">
    <property type="component" value="Unassembled WGS sequence"/>
</dbReference>
<keyword evidence="1" id="KW-1133">Transmembrane helix</keyword>
<dbReference type="RefSeq" id="WP_125957102.1">
    <property type="nucleotide sequence ID" value="NZ_NGJT01000006.1"/>
</dbReference>
<dbReference type="EMBL" id="NGJT01000006">
    <property type="protein sequence ID" value="RST94855.1"/>
    <property type="molecule type" value="Genomic_DNA"/>
</dbReference>
<evidence type="ECO:0000256" key="1">
    <source>
        <dbReference type="SAM" id="Phobius"/>
    </source>
</evidence>
<evidence type="ECO:0000313" key="3">
    <source>
        <dbReference type="Proteomes" id="UP000288490"/>
    </source>
</evidence>
<accession>A0A429ZMC8</accession>